<proteinExistence type="predicted"/>
<feature type="compositionally biased region" description="Basic and acidic residues" evidence="1">
    <location>
        <begin position="34"/>
        <end position="45"/>
    </location>
</feature>
<gene>
    <name evidence="2" type="ORF">NIIDMKKI_15960</name>
</gene>
<dbReference type="Proteomes" id="UP000516380">
    <property type="component" value="Chromosome"/>
</dbReference>
<evidence type="ECO:0000313" key="3">
    <source>
        <dbReference type="Proteomes" id="UP000516380"/>
    </source>
</evidence>
<dbReference type="AlphaFoldDB" id="A0A7G1I5Y8"/>
<accession>A0A7G1I5Y8</accession>
<protein>
    <submittedName>
        <fullName evidence="2">Uncharacterized protein</fullName>
    </submittedName>
</protein>
<keyword evidence="3" id="KW-1185">Reference proteome</keyword>
<feature type="region of interest" description="Disordered" evidence="1">
    <location>
        <begin position="1"/>
        <end position="46"/>
    </location>
</feature>
<feature type="compositionally biased region" description="Basic residues" evidence="1">
    <location>
        <begin position="1"/>
        <end position="21"/>
    </location>
</feature>
<sequence>MMAARHIARLRRRMPHTRRRPSTVTGMACPMPTPHERDNPIDDNGHVSFQSAGVAAGVQVGS</sequence>
<name>A0A7G1I5Y8_MYCKA</name>
<evidence type="ECO:0000256" key="1">
    <source>
        <dbReference type="SAM" id="MobiDB-lite"/>
    </source>
</evidence>
<organism evidence="2 3">
    <name type="scientific">Mycobacterium kansasii</name>
    <dbReference type="NCBI Taxonomy" id="1768"/>
    <lineage>
        <taxon>Bacteria</taxon>
        <taxon>Bacillati</taxon>
        <taxon>Actinomycetota</taxon>
        <taxon>Actinomycetes</taxon>
        <taxon>Mycobacteriales</taxon>
        <taxon>Mycobacteriaceae</taxon>
        <taxon>Mycobacterium</taxon>
    </lineage>
</organism>
<dbReference type="EMBL" id="AP023343">
    <property type="protein sequence ID" value="BCI86390.1"/>
    <property type="molecule type" value="Genomic_DNA"/>
</dbReference>
<evidence type="ECO:0000313" key="2">
    <source>
        <dbReference type="EMBL" id="BCI86390.1"/>
    </source>
</evidence>
<reference evidence="2 3" key="1">
    <citation type="submission" date="2020-07" db="EMBL/GenBank/DDBJ databases">
        <title>Mycobacterium kansasii (former subtype) with zoonotic potential isolated from diseased indoor pet cat, Japan.</title>
        <authorList>
            <person name="Fukano H."/>
            <person name="Terazono T."/>
            <person name="Hoshino Y."/>
        </authorList>
    </citation>
    <scope>NUCLEOTIDE SEQUENCE [LARGE SCALE GENOMIC DNA]</scope>
    <source>
        <strain evidence="2 3">Kuro-I</strain>
    </source>
</reference>